<dbReference type="InterPro" id="IPR003593">
    <property type="entry name" value="AAA+_ATPase"/>
</dbReference>
<dbReference type="RefSeq" id="WP_236087586.1">
    <property type="nucleotide sequence ID" value="NZ_JAKGSG010000010.1"/>
</dbReference>
<comment type="caution">
    <text evidence="5">The sequence shown here is derived from an EMBL/GenBank/DDBJ whole genome shotgun (WGS) entry which is preliminary data.</text>
</comment>
<feature type="domain" description="AAA+ ATPase" evidence="4">
    <location>
        <begin position="515"/>
        <end position="743"/>
    </location>
</feature>
<keyword evidence="6" id="KW-1185">Reference proteome</keyword>
<evidence type="ECO:0000313" key="6">
    <source>
        <dbReference type="Proteomes" id="UP001165405"/>
    </source>
</evidence>
<evidence type="ECO:0000256" key="3">
    <source>
        <dbReference type="SAM" id="MobiDB-lite"/>
    </source>
</evidence>
<dbReference type="Pfam" id="PF08751">
    <property type="entry name" value="TrwC"/>
    <property type="match status" value="1"/>
</dbReference>
<keyword evidence="1" id="KW-0547">Nucleotide-binding</keyword>
<organism evidence="5 6">
    <name type="scientific">Antribacter soli</name>
    <dbReference type="NCBI Taxonomy" id="2910976"/>
    <lineage>
        <taxon>Bacteria</taxon>
        <taxon>Bacillati</taxon>
        <taxon>Actinomycetota</taxon>
        <taxon>Actinomycetes</taxon>
        <taxon>Micrococcales</taxon>
        <taxon>Promicromonosporaceae</taxon>
        <taxon>Antribacter</taxon>
    </lineage>
</organism>
<dbReference type="Pfam" id="PF13604">
    <property type="entry name" value="AAA_30"/>
    <property type="match status" value="1"/>
</dbReference>
<dbReference type="CDD" id="cd18809">
    <property type="entry name" value="SF1_C_RecD"/>
    <property type="match status" value="1"/>
</dbReference>
<dbReference type="GO" id="GO:0009338">
    <property type="term" value="C:exodeoxyribonuclease V complex"/>
    <property type="evidence" value="ECO:0007669"/>
    <property type="project" value="TreeGrafter"/>
</dbReference>
<dbReference type="GO" id="GO:0017116">
    <property type="term" value="F:single-stranded DNA helicase activity"/>
    <property type="evidence" value="ECO:0007669"/>
    <property type="project" value="TreeGrafter"/>
</dbReference>
<dbReference type="SUPFAM" id="SSF55464">
    <property type="entry name" value="Origin of replication-binding domain, RBD-like"/>
    <property type="match status" value="1"/>
</dbReference>
<name>A0AA41QAV0_9MICO</name>
<proteinExistence type="predicted"/>
<evidence type="ECO:0000313" key="5">
    <source>
        <dbReference type="EMBL" id="MCF4119873.1"/>
    </source>
</evidence>
<dbReference type="InterPro" id="IPR014862">
    <property type="entry name" value="TrwC"/>
</dbReference>
<dbReference type="SUPFAM" id="SSF52540">
    <property type="entry name" value="P-loop containing nucleoside triphosphate hydrolases"/>
    <property type="match status" value="2"/>
</dbReference>
<protein>
    <submittedName>
        <fullName evidence="5">Relaxase domain-containing protein</fullName>
    </submittedName>
</protein>
<reference evidence="5" key="1">
    <citation type="submission" date="2022-01" db="EMBL/GenBank/DDBJ databases">
        <title>Antribacter sp. nov., isolated from Guizhou of China.</title>
        <authorList>
            <person name="Chengliang C."/>
            <person name="Ya Z."/>
        </authorList>
    </citation>
    <scope>NUCLEOTIDE SEQUENCE</scope>
    <source>
        <strain evidence="5">KLBMP 9083</strain>
    </source>
</reference>
<dbReference type="AlphaFoldDB" id="A0AA41QAV0"/>
<accession>A0AA41QAV0</accession>
<sequence length="1156" mass="125225">MTVSINVMSAGAGYQYFMSSVAAGDGDRSMSTPLTRYYTETGTPPGRWTGSGVAALGDDAHRLREGDVVLEEQMAHLVGKGVDPMTGAHLGRAFPVYGVGDGAKRRPVAGYDFTFSVPKAASVLWAVADAGTQQLIVDVHHAAVRDVIDFMERELAATRVGVAAGDGAVAQVDVAGLVGMAFDHYDSRAGDPHLHTHVVISNKVMTVLDGRWRSLDGRPLFAATVALSELHEALFADRLTSALGVQWEARDRGRDRNPVWAITGMPDETLQEFSTRSRRIDERADELIDQYTADHGRRPARNTITKLRARATLETRPAKHVQSLAHLTERWRARASRVLGRDSTQWASDLVSGPPARVFRADDVPLDMVTKIGHAVVTVVGEKRSTWRRWNLYAEAARQTMGWRFATTADREAVLGLITDAAENGSLLLTPPDLAATPVEFQRPDGSSIFRPKASALYSSERLLAAEVRLLERAGTRTAPVVGLSDVERATSRLYDRRALSAEQTGVLAKIALSARQVDLLVGPAGAGKTTAMRALHAAWTSLHGADSVVGLAPSAAAAAVLAEELGIPCENTAKWIHEHAEGRMRFKPGQLVIIDEATLAGTLSLDLITTRAAQAGVKVLLVGDHAQLQSVDAGGVFALLAQARDAEDGVPELTHVHRFTHEWEKTASLDLRHGRVEVIDTYLAHDRARDGHHDQMTDAAYAAWRTDLAAGRRSILVTDNSQTVRDLNERARAERLLTGASDPGRAARLADGTAASAGDLVITRHNDRRLRTRNGAWVRNGDRWTVQRVHRDGSMVVRRDGAAYGASVLLPARYVAEYLDLGYAITAHRAQGVTVDTAHVLVTSTTTRENLYVGLTRGRDANLAYIATDAHTDGPTADDHAEPTAAHVLARVLRTSGIELSATETMRAEQDRYRSIAQLAAEYETIAAEAQRDRWADLVYASDLEPDKVDSIVGSPAFGALTAELRRAEAVGYDVDALLPDAAAGAPLDDAADPAAVLHYRAARLTSGPARNSPWRQAYPQQRLIAGLVPEAQGQMTREMRQALADRAQLIDQRARSLVDHAIRDREPWIVALGVPPDRLGDRHAWTAAAVTVAAYRDRYGITTPRPLGGEVATDSQALDAARAARALQVARTSEPAQRATREYDHGRGHSRPSL</sequence>
<gene>
    <name evidence="5" type="ORF">L1785_02670</name>
</gene>
<dbReference type="GO" id="GO:0006310">
    <property type="term" value="P:DNA recombination"/>
    <property type="evidence" value="ECO:0007669"/>
    <property type="project" value="TreeGrafter"/>
</dbReference>
<keyword evidence="2" id="KW-0067">ATP-binding</keyword>
<dbReference type="Gene3D" id="2.30.30.940">
    <property type="match status" value="1"/>
</dbReference>
<dbReference type="InterPro" id="IPR050534">
    <property type="entry name" value="Coronavir_polyprotein_1ab"/>
</dbReference>
<dbReference type="PANTHER" id="PTHR43788:SF6">
    <property type="entry name" value="DNA HELICASE B"/>
    <property type="match status" value="1"/>
</dbReference>
<feature type="region of interest" description="Disordered" evidence="3">
    <location>
        <begin position="1130"/>
        <end position="1156"/>
    </location>
</feature>
<evidence type="ECO:0000259" key="4">
    <source>
        <dbReference type="SMART" id="SM00382"/>
    </source>
</evidence>
<dbReference type="PANTHER" id="PTHR43788">
    <property type="entry name" value="DNA2/NAM7 HELICASE FAMILY MEMBER"/>
    <property type="match status" value="1"/>
</dbReference>
<evidence type="ECO:0000256" key="1">
    <source>
        <dbReference type="ARBA" id="ARBA00022741"/>
    </source>
</evidence>
<dbReference type="SMART" id="SM00382">
    <property type="entry name" value="AAA"/>
    <property type="match status" value="1"/>
</dbReference>
<dbReference type="NCBIfam" id="NF041492">
    <property type="entry name" value="MobF"/>
    <property type="match status" value="1"/>
</dbReference>
<dbReference type="InterPro" id="IPR027417">
    <property type="entry name" value="P-loop_NTPase"/>
</dbReference>
<dbReference type="GO" id="GO:0005524">
    <property type="term" value="F:ATP binding"/>
    <property type="evidence" value="ECO:0007669"/>
    <property type="project" value="UniProtKB-KW"/>
</dbReference>
<dbReference type="EMBL" id="JAKGSG010000010">
    <property type="protein sequence ID" value="MCF4119873.1"/>
    <property type="molecule type" value="Genomic_DNA"/>
</dbReference>
<evidence type="ECO:0000256" key="2">
    <source>
        <dbReference type="ARBA" id="ARBA00022840"/>
    </source>
</evidence>
<dbReference type="Gene3D" id="3.40.50.300">
    <property type="entry name" value="P-loop containing nucleotide triphosphate hydrolases"/>
    <property type="match status" value="2"/>
</dbReference>
<dbReference type="Proteomes" id="UP001165405">
    <property type="component" value="Unassembled WGS sequence"/>
</dbReference>